<organism evidence="1 2">
    <name type="scientific">Candidatus Sungiibacteriota bacterium</name>
    <dbReference type="NCBI Taxonomy" id="2750080"/>
    <lineage>
        <taxon>Bacteria</taxon>
        <taxon>Candidatus Sungiibacteriota</taxon>
    </lineage>
</organism>
<dbReference type="AlphaFoldDB" id="A0A9D6DPZ6"/>
<evidence type="ECO:0000313" key="2">
    <source>
        <dbReference type="Proteomes" id="UP000786662"/>
    </source>
</evidence>
<dbReference type="Proteomes" id="UP000786662">
    <property type="component" value="Unassembled WGS sequence"/>
</dbReference>
<name>A0A9D6DPZ6_9BACT</name>
<accession>A0A9D6DPZ6</accession>
<evidence type="ECO:0000313" key="1">
    <source>
        <dbReference type="EMBL" id="MBI2052149.1"/>
    </source>
</evidence>
<feature type="non-terminal residue" evidence="1">
    <location>
        <position position="95"/>
    </location>
</feature>
<dbReference type="EMBL" id="JACOYY010000019">
    <property type="protein sequence ID" value="MBI2052149.1"/>
    <property type="molecule type" value="Genomic_DNA"/>
</dbReference>
<reference evidence="1" key="1">
    <citation type="submission" date="2020-07" db="EMBL/GenBank/DDBJ databases">
        <title>Huge and variable diversity of episymbiotic CPR bacteria and DPANN archaea in groundwater ecosystems.</title>
        <authorList>
            <person name="He C.Y."/>
            <person name="Keren R."/>
            <person name="Whittaker M."/>
            <person name="Farag I.F."/>
            <person name="Doudna J."/>
            <person name="Cate J.H.D."/>
            <person name="Banfield J.F."/>
        </authorList>
    </citation>
    <scope>NUCLEOTIDE SEQUENCE</scope>
    <source>
        <strain evidence="1">NC_groundwater_191_Ag_S-0.1um_45_8</strain>
    </source>
</reference>
<comment type="caution">
    <text evidence="1">The sequence shown here is derived from an EMBL/GenBank/DDBJ whole genome shotgun (WGS) entry which is preliminary data.</text>
</comment>
<protein>
    <submittedName>
        <fullName evidence="1">Uncharacterized protein</fullName>
    </submittedName>
</protein>
<gene>
    <name evidence="1" type="ORF">HYT38_00520</name>
</gene>
<proteinExistence type="predicted"/>
<sequence length="95" mass="10460">MIKFTRSDIGAAVIIISALGLAVFSVRGDAVTTDESPHITAGYSYLTQKDMRFNPEHPPLIKDLAALPLLFQKINLDTEHYSWKNDVNGQWAAGS</sequence>